<dbReference type="GO" id="GO:0003774">
    <property type="term" value="F:cytoskeletal motor activity"/>
    <property type="evidence" value="ECO:0007669"/>
    <property type="project" value="InterPro"/>
</dbReference>
<keyword evidence="15" id="KW-0969">Cilium</keyword>
<evidence type="ECO:0000256" key="10">
    <source>
        <dbReference type="SAM" id="MobiDB-lite"/>
    </source>
</evidence>
<evidence type="ECO:0000256" key="5">
    <source>
        <dbReference type="ARBA" id="ARBA00022692"/>
    </source>
</evidence>
<dbReference type="Proteomes" id="UP000262582">
    <property type="component" value="Chromosome"/>
</dbReference>
<accession>A0A347UAW7</accession>
<protein>
    <recommendedName>
        <fullName evidence="9">Flagellar M-ring protein</fullName>
    </recommendedName>
</protein>
<evidence type="ECO:0000313" key="14">
    <source>
        <dbReference type="EMBL" id="AXX95995.1"/>
    </source>
</evidence>
<feature type="compositionally biased region" description="Polar residues" evidence="10">
    <location>
        <begin position="314"/>
        <end position="335"/>
    </location>
</feature>
<keyword evidence="15" id="KW-0282">Flagellum</keyword>
<dbReference type="PIRSF" id="PIRSF004862">
    <property type="entry name" value="FliF"/>
    <property type="match status" value="1"/>
</dbReference>
<evidence type="ECO:0000256" key="6">
    <source>
        <dbReference type="ARBA" id="ARBA00022989"/>
    </source>
</evidence>
<keyword evidence="7 11" id="KW-0472">Membrane</keyword>
<dbReference type="Gene3D" id="3.30.300.30">
    <property type="match status" value="1"/>
</dbReference>
<reference evidence="15 17" key="1">
    <citation type="submission" date="2017-09" db="EMBL/GenBank/DDBJ databases">
        <title>Genomics of the genus Arcobacter.</title>
        <authorList>
            <person name="Perez-Cataluna A."/>
            <person name="Figueras M.J."/>
            <person name="Salas-Masso N."/>
        </authorList>
    </citation>
    <scope>NUCLEOTIDE SEQUENCE [LARGE SCALE GENOMIC DNA]</scope>
    <source>
        <strain evidence="15 17">CECT 7837</strain>
    </source>
</reference>
<dbReference type="InterPro" id="IPR013556">
    <property type="entry name" value="Flag_M-ring_C"/>
</dbReference>
<evidence type="ECO:0000256" key="2">
    <source>
        <dbReference type="ARBA" id="ARBA00004651"/>
    </source>
</evidence>
<feature type="transmembrane region" description="Helical" evidence="11">
    <location>
        <begin position="17"/>
        <end position="36"/>
    </location>
</feature>
<dbReference type="PANTHER" id="PTHR30046:SF0">
    <property type="entry name" value="FLAGELLAR M-RING PROTEIN"/>
    <property type="match status" value="1"/>
</dbReference>
<dbReference type="InterPro" id="IPR045851">
    <property type="entry name" value="AMP-bd_C_sf"/>
</dbReference>
<dbReference type="Proteomes" id="UP000290588">
    <property type="component" value="Unassembled WGS sequence"/>
</dbReference>
<keyword evidence="5 11" id="KW-0812">Transmembrane</keyword>
<dbReference type="Pfam" id="PF08345">
    <property type="entry name" value="YscJ_FliF_C"/>
    <property type="match status" value="1"/>
</dbReference>
<dbReference type="InterPro" id="IPR000067">
    <property type="entry name" value="FlgMring_FliF"/>
</dbReference>
<evidence type="ECO:0000259" key="12">
    <source>
        <dbReference type="Pfam" id="PF01514"/>
    </source>
</evidence>
<keyword evidence="15" id="KW-0966">Cell projection</keyword>
<dbReference type="RefSeq" id="WP_118918151.1">
    <property type="nucleotide sequence ID" value="NZ_CP032097.1"/>
</dbReference>
<evidence type="ECO:0000256" key="7">
    <source>
        <dbReference type="ARBA" id="ARBA00023136"/>
    </source>
</evidence>
<dbReference type="EMBL" id="CP032097">
    <property type="protein sequence ID" value="AXX95995.1"/>
    <property type="molecule type" value="Genomic_DNA"/>
</dbReference>
<comment type="similarity">
    <text evidence="3 9">Belongs to the FliF family.</text>
</comment>
<dbReference type="GO" id="GO:0005886">
    <property type="term" value="C:plasma membrane"/>
    <property type="evidence" value="ECO:0007669"/>
    <property type="project" value="UniProtKB-SubCell"/>
</dbReference>
<evidence type="ECO:0000256" key="3">
    <source>
        <dbReference type="ARBA" id="ARBA00007971"/>
    </source>
</evidence>
<feature type="domain" description="Flagellar M-ring C-terminal" evidence="13">
    <location>
        <begin position="252"/>
        <end position="410"/>
    </location>
</feature>
<sequence length="572" mass="62898">MDQLLKFINNLNTAQRAVIIGGFSLLFILLVGLLIYSSIKAEDKKLNYTIASNLTKSQVMLASDELEASGIQFAVIGSGNNLTLKTSKEFINIAKIKLVTSEAATSKHVGWEIFEKSSLGTTNFENNVKYLRALEGELSRSLESLTGVLRASVKVAIPKDTIFTEKKADTTASAMISLKPGVFLTQKQIDGIKNFIASAVPNLKEENIQLIDQDGSLLEMSADDLNNQKSTTQNKYKSDLEEEYSKKVVALLEPFVGVGRVVAKVTMSLDFIKKDIEEEIYNPEGSIRSQQVIENTSNSQGMPSNNGGVAGVDNNIQTPTTGTGNSNIASNSEGTNTVTNYEISKKVISQKDNNYMNIKRITAAVTFDSSVLKDVPNKDEFISSLESIVQDTIGYDKARGDKVTVKDFKFIGVKPLDQIAQTVDANGNAVVISEDSVDTVTMVRSLLKDFSEYIQYIIAAILLFVFYKKFIASNEIVILGDGTRQKVDGNDENLVSDMLTDYENEFDSSTAQGRLKSKVKSQILNNIEGLDEESAAKYEVFIEELDKDINNNPAEIARMIELLLNEGNSNFK</sequence>
<evidence type="ECO:0000256" key="4">
    <source>
        <dbReference type="ARBA" id="ARBA00022475"/>
    </source>
</evidence>
<dbReference type="InterPro" id="IPR006182">
    <property type="entry name" value="FliF_N_dom"/>
</dbReference>
<feature type="region of interest" description="Disordered" evidence="10">
    <location>
        <begin position="311"/>
        <end position="335"/>
    </location>
</feature>
<keyword evidence="8 9" id="KW-0975">Bacterial flagellum</keyword>
<name>A0A347UAW7_9BACT</name>
<evidence type="ECO:0000313" key="17">
    <source>
        <dbReference type="Proteomes" id="UP000290588"/>
    </source>
</evidence>
<evidence type="ECO:0000256" key="9">
    <source>
        <dbReference type="PIRNR" id="PIRNR004862"/>
    </source>
</evidence>
<evidence type="ECO:0000256" key="8">
    <source>
        <dbReference type="ARBA" id="ARBA00023143"/>
    </source>
</evidence>
<comment type="function">
    <text evidence="9">The M ring may be actively involved in energy transduction.</text>
</comment>
<reference evidence="14 16" key="2">
    <citation type="submission" date="2018-08" db="EMBL/GenBank/DDBJ databases">
        <title>Complete genome of the Arcobacter ellisii type strain LMG 26155.</title>
        <authorList>
            <person name="Miller W.G."/>
            <person name="Yee E."/>
            <person name="Bono J.L."/>
        </authorList>
    </citation>
    <scope>NUCLEOTIDE SEQUENCE [LARGE SCALE GENOMIC DNA]</scope>
    <source>
        <strain evidence="14 16">LMG 26155</strain>
    </source>
</reference>
<dbReference type="PANTHER" id="PTHR30046">
    <property type="entry name" value="FLAGELLAR M-RING PROTEIN"/>
    <property type="match status" value="1"/>
</dbReference>
<dbReference type="GO" id="GO:0071973">
    <property type="term" value="P:bacterial-type flagellum-dependent cell motility"/>
    <property type="evidence" value="ECO:0007669"/>
    <property type="project" value="InterPro"/>
</dbReference>
<gene>
    <name evidence="15" type="primary">fliF</name>
    <name evidence="14" type="ORF">AELL_2377</name>
    <name evidence="15" type="ORF">CP962_11245</name>
</gene>
<keyword evidence="16" id="KW-1185">Reference proteome</keyword>
<dbReference type="OrthoDB" id="9807026at2"/>
<proteinExistence type="inferred from homology"/>
<evidence type="ECO:0000259" key="13">
    <source>
        <dbReference type="Pfam" id="PF08345"/>
    </source>
</evidence>
<keyword evidence="4" id="KW-1003">Cell membrane</keyword>
<dbReference type="EMBL" id="NXIG01000012">
    <property type="protein sequence ID" value="RXI29369.1"/>
    <property type="molecule type" value="Genomic_DNA"/>
</dbReference>
<evidence type="ECO:0000313" key="15">
    <source>
        <dbReference type="EMBL" id="RXI29369.1"/>
    </source>
</evidence>
<organism evidence="15 17">
    <name type="scientific">Arcobacter ellisii</name>
    <dbReference type="NCBI Taxonomy" id="913109"/>
    <lineage>
        <taxon>Bacteria</taxon>
        <taxon>Pseudomonadati</taxon>
        <taxon>Campylobacterota</taxon>
        <taxon>Epsilonproteobacteria</taxon>
        <taxon>Campylobacterales</taxon>
        <taxon>Arcobacteraceae</taxon>
        <taxon>Arcobacter</taxon>
    </lineage>
</organism>
<evidence type="ECO:0000313" key="16">
    <source>
        <dbReference type="Proteomes" id="UP000262582"/>
    </source>
</evidence>
<dbReference type="GO" id="GO:0009431">
    <property type="term" value="C:bacterial-type flagellum basal body, MS ring"/>
    <property type="evidence" value="ECO:0007669"/>
    <property type="project" value="InterPro"/>
</dbReference>
<evidence type="ECO:0000256" key="1">
    <source>
        <dbReference type="ARBA" id="ARBA00004117"/>
    </source>
</evidence>
<comment type="subcellular location">
    <subcellularLocation>
        <location evidence="1 9">Bacterial flagellum basal body</location>
    </subcellularLocation>
    <subcellularLocation>
        <location evidence="2">Cell membrane</location>
        <topology evidence="2">Multi-pass membrane protein</topology>
    </subcellularLocation>
</comment>
<keyword evidence="6 11" id="KW-1133">Transmembrane helix</keyword>
<dbReference type="PRINTS" id="PR01009">
    <property type="entry name" value="FLGMRINGFLIF"/>
</dbReference>
<evidence type="ECO:0000256" key="11">
    <source>
        <dbReference type="SAM" id="Phobius"/>
    </source>
</evidence>
<dbReference type="InterPro" id="IPR043427">
    <property type="entry name" value="YscJ/FliF"/>
</dbReference>
<dbReference type="NCBIfam" id="TIGR00206">
    <property type="entry name" value="fliF"/>
    <property type="match status" value="1"/>
</dbReference>
<dbReference type="AlphaFoldDB" id="A0A347UAW7"/>
<feature type="domain" description="Flagellar M-ring N-terminal" evidence="12">
    <location>
        <begin position="49"/>
        <end position="219"/>
    </location>
</feature>
<dbReference type="Pfam" id="PF01514">
    <property type="entry name" value="YscJ_FliF"/>
    <property type="match status" value="1"/>
</dbReference>
<dbReference type="KEGG" id="aell:AELL_2377"/>